<dbReference type="Proteomes" id="UP000593567">
    <property type="component" value="Unassembled WGS sequence"/>
</dbReference>
<dbReference type="PANTHER" id="PTHR22091:SF1">
    <property type="entry name" value="COILED-COIL DOMAIN-CONTAINING PROTEIN 77"/>
    <property type="match status" value="1"/>
</dbReference>
<comment type="caution">
    <text evidence="3">The sequence shown here is derived from an EMBL/GenBank/DDBJ whole genome shotgun (WGS) entry which is preliminary data.</text>
</comment>
<evidence type="ECO:0000256" key="1">
    <source>
        <dbReference type="SAM" id="Coils"/>
    </source>
</evidence>
<name>A0A7J7J4C4_BUGNE</name>
<dbReference type="EMBL" id="VXIV02003139">
    <property type="protein sequence ID" value="KAF6021040.1"/>
    <property type="molecule type" value="Genomic_DNA"/>
</dbReference>
<keyword evidence="4" id="KW-1185">Reference proteome</keyword>
<reference evidence="3" key="1">
    <citation type="submission" date="2020-06" db="EMBL/GenBank/DDBJ databases">
        <title>Draft genome of Bugula neritina, a colonial animal packing powerful symbionts and potential medicines.</title>
        <authorList>
            <person name="Rayko M."/>
        </authorList>
    </citation>
    <scope>NUCLEOTIDE SEQUENCE [LARGE SCALE GENOMIC DNA]</scope>
    <source>
        <strain evidence="3">Kwan_BN1</strain>
    </source>
</reference>
<evidence type="ECO:0000313" key="4">
    <source>
        <dbReference type="Proteomes" id="UP000593567"/>
    </source>
</evidence>
<organism evidence="3 4">
    <name type="scientific">Bugula neritina</name>
    <name type="common">Brown bryozoan</name>
    <name type="synonym">Sertularia neritina</name>
    <dbReference type="NCBI Taxonomy" id="10212"/>
    <lineage>
        <taxon>Eukaryota</taxon>
        <taxon>Metazoa</taxon>
        <taxon>Spiralia</taxon>
        <taxon>Lophotrochozoa</taxon>
        <taxon>Bryozoa</taxon>
        <taxon>Gymnolaemata</taxon>
        <taxon>Cheilostomatida</taxon>
        <taxon>Flustrina</taxon>
        <taxon>Buguloidea</taxon>
        <taxon>Bugulidae</taxon>
        <taxon>Bugula</taxon>
    </lineage>
</organism>
<sequence length="471" mass="55688">MPVDHSVTFQVEDKCGIEYVRPSKQLLDFYRKKIIQYENEHDIVVKKLSEYSKSHEDEHYLECEVKQRDEEIAELQKALTDMQLFLFKEREQVLQLYTENDTFKARELENKRTVQQLLALRGSSVEGEVSYFFKEPPQHPIIPDKTSYKDSQNPRFQASKKGKSTKFDSSTSRLKELEKPDQVTLGLQVEALQSQIADQERWAREFLEAINEDQKIKAEEHETRSERDLEKVKTITQKLHKTQDLLYESTQDTLKMRQAWTENELRWRSEKNKLMMQLTDLRGRLNGGDFEDTDYEPAKQTTNNSHITLKIDNSAKYRAEAKKLRTELEGIHKMSEMYRKQVMSLEDDIAGYKEKEHLTTDAYQNKVENMSKRYQIMKIRYEDLEKRRNLEVEGFKNDIKSLRKQLKDMERQLYKATVECGGINMADQTADIDLAVLNRVRKTTSKSLQLNKQLKGVKERVYSIEDDMRHL</sequence>
<dbReference type="InterPro" id="IPR037696">
    <property type="entry name" value="CCDC77"/>
</dbReference>
<feature type="coiled-coil region" evidence="1">
    <location>
        <begin position="335"/>
        <end position="419"/>
    </location>
</feature>
<dbReference type="OrthoDB" id="191169at2759"/>
<evidence type="ECO:0000313" key="3">
    <source>
        <dbReference type="EMBL" id="KAF6021040.1"/>
    </source>
</evidence>
<evidence type="ECO:0000256" key="2">
    <source>
        <dbReference type="SAM" id="MobiDB-lite"/>
    </source>
</evidence>
<keyword evidence="1" id="KW-0175">Coiled coil</keyword>
<accession>A0A7J7J4C4</accession>
<proteinExistence type="predicted"/>
<dbReference type="GO" id="GO:0005813">
    <property type="term" value="C:centrosome"/>
    <property type="evidence" value="ECO:0007669"/>
    <property type="project" value="TreeGrafter"/>
</dbReference>
<gene>
    <name evidence="3" type="ORF">EB796_020687</name>
</gene>
<protein>
    <submittedName>
        <fullName evidence="3">CCDC77</fullName>
    </submittedName>
</protein>
<dbReference type="AlphaFoldDB" id="A0A7J7J4C4"/>
<feature type="region of interest" description="Disordered" evidence="2">
    <location>
        <begin position="136"/>
        <end position="173"/>
    </location>
</feature>
<dbReference type="PANTHER" id="PTHR22091">
    <property type="entry name" value="COILED-COIL DOMAIN-CONTAINING PROTEIN 77"/>
    <property type="match status" value="1"/>
</dbReference>